<gene>
    <name evidence="8" type="ORF">Pcinc_010429</name>
</gene>
<comment type="subcellular location">
    <subcellularLocation>
        <location evidence="1">Membrane</location>
        <topology evidence="1">Multi-pass membrane protein</topology>
    </subcellularLocation>
</comment>
<feature type="transmembrane region" description="Helical" evidence="6">
    <location>
        <begin position="74"/>
        <end position="93"/>
    </location>
</feature>
<dbReference type="EMBL" id="JAWQEG010000808">
    <property type="protein sequence ID" value="KAK3885350.1"/>
    <property type="molecule type" value="Genomic_DNA"/>
</dbReference>
<dbReference type="InterPro" id="IPR024989">
    <property type="entry name" value="MFS_assoc_dom"/>
</dbReference>
<reference evidence="8" key="1">
    <citation type="submission" date="2023-10" db="EMBL/GenBank/DDBJ databases">
        <title>Genome assemblies of two species of porcelain crab, Petrolisthes cinctipes and Petrolisthes manimaculis (Anomura: Porcellanidae).</title>
        <authorList>
            <person name="Angst P."/>
        </authorList>
    </citation>
    <scope>NUCLEOTIDE SEQUENCE</scope>
    <source>
        <strain evidence="8">PB745_01</strain>
        <tissue evidence="8">Gill</tissue>
    </source>
</reference>
<organism evidence="8 9">
    <name type="scientific">Petrolisthes cinctipes</name>
    <name type="common">Flat porcelain crab</name>
    <dbReference type="NCBI Taxonomy" id="88211"/>
    <lineage>
        <taxon>Eukaryota</taxon>
        <taxon>Metazoa</taxon>
        <taxon>Ecdysozoa</taxon>
        <taxon>Arthropoda</taxon>
        <taxon>Crustacea</taxon>
        <taxon>Multicrustacea</taxon>
        <taxon>Malacostraca</taxon>
        <taxon>Eumalacostraca</taxon>
        <taxon>Eucarida</taxon>
        <taxon>Decapoda</taxon>
        <taxon>Pleocyemata</taxon>
        <taxon>Anomura</taxon>
        <taxon>Galatheoidea</taxon>
        <taxon>Porcellanidae</taxon>
        <taxon>Petrolisthes</taxon>
    </lineage>
</organism>
<dbReference type="Pfam" id="PF12832">
    <property type="entry name" value="MFS_1_like"/>
    <property type="match status" value="1"/>
</dbReference>
<feature type="transmembrane region" description="Helical" evidence="6">
    <location>
        <begin position="238"/>
        <end position="268"/>
    </location>
</feature>
<comment type="similarity">
    <text evidence="2">Belongs to the major facilitator superfamily. MFSD6 family.</text>
</comment>
<dbReference type="Proteomes" id="UP001286313">
    <property type="component" value="Unassembled WGS sequence"/>
</dbReference>
<evidence type="ECO:0000256" key="2">
    <source>
        <dbReference type="ARBA" id="ARBA00005241"/>
    </source>
</evidence>
<evidence type="ECO:0000256" key="1">
    <source>
        <dbReference type="ARBA" id="ARBA00004141"/>
    </source>
</evidence>
<feature type="transmembrane region" description="Helical" evidence="6">
    <location>
        <begin position="518"/>
        <end position="540"/>
    </location>
</feature>
<evidence type="ECO:0000256" key="4">
    <source>
        <dbReference type="ARBA" id="ARBA00022989"/>
    </source>
</evidence>
<feature type="transmembrane region" description="Helical" evidence="6">
    <location>
        <begin position="12"/>
        <end position="33"/>
    </location>
</feature>
<feature type="transmembrane region" description="Helical" evidence="6">
    <location>
        <begin position="309"/>
        <end position="332"/>
    </location>
</feature>
<feature type="transmembrane region" description="Helical" evidence="6">
    <location>
        <begin position="399"/>
        <end position="420"/>
    </location>
</feature>
<name>A0AAE1G4V2_PETCI</name>
<evidence type="ECO:0000256" key="6">
    <source>
        <dbReference type="SAM" id="Phobius"/>
    </source>
</evidence>
<dbReference type="PANTHER" id="PTHR16172">
    <property type="entry name" value="MAJOR FACILITATOR SUPERFAMILY DOMAIN-CONTAINING PROTEIN 6-LIKE"/>
    <property type="match status" value="1"/>
</dbReference>
<dbReference type="PANTHER" id="PTHR16172:SF30">
    <property type="entry name" value="SUGAR BABY, ISOFORM C"/>
    <property type="match status" value="1"/>
</dbReference>
<proteinExistence type="inferred from homology"/>
<feature type="domain" description="Major facilitator superfamily (MFS) profile" evidence="7">
    <location>
        <begin position="353"/>
        <end position="605"/>
    </location>
</feature>
<feature type="transmembrane region" description="Helical" evidence="6">
    <location>
        <begin position="429"/>
        <end position="451"/>
    </location>
</feature>
<dbReference type="InterPro" id="IPR036259">
    <property type="entry name" value="MFS_trans_sf"/>
</dbReference>
<dbReference type="InterPro" id="IPR020846">
    <property type="entry name" value="MFS_dom"/>
</dbReference>
<accession>A0AAE1G4V2</accession>
<dbReference type="PROSITE" id="PS50850">
    <property type="entry name" value="MFS"/>
    <property type="match status" value="1"/>
</dbReference>
<dbReference type="Gene3D" id="1.20.1250.20">
    <property type="entry name" value="MFS general substrate transporter like domains"/>
    <property type="match status" value="3"/>
</dbReference>
<sequence>MTPKINKQLLPLKIHYFFKYGGIAFFPLLPVVVRQKGITESGVGLIWTITPLLSCVVNLMCSALADRFKIYRSIFLTAMAVFSFSFLAIFFLADSDSVTLEPTSQCFTRETPLDMSNWLFFQECGNTTLSAWLKEVGLGGESSCVLHCNHSSEIQAELSNITEFHVPVQLKTNWPHSEMDLYDICFADNWTAVHSTPGIDTHLNISSTHLSDPCQVIATDVPCSYTCKTLTDVLNTPVFWMIFILLVLVYGGNACTTTMADTICFSLLGSARYMYGQQRMWGSVGWGLVGSVSGALVDVFSRGKATTNYLPALIISAIFFAVNYIVSIKIPFKMPDKEKLKASNVGKALCSSKLLIYLITVVVGGLNMGLVWTFLFIVVEDVAVKWDPDFHHQKLLQGLMLGTQCFLGEVPSLFLSALIIKKLGSIRTFALALVGFSARVLLYSFVTNPWWFIPIDLLHGLSFGVFYPNMISYASLVAPKGAQATVQGIVKSLFVVGVSLGSLVGGILVTVVGGSITFFYLCLFDLVYTLLFIVVQLCMYKRGQRADGRGEYSTTDGVDPMKKKGLKIMLGVEEQASMCDLQVATPYSEVVAFEEEETLQDKTDI</sequence>
<feature type="transmembrane region" description="Helical" evidence="6">
    <location>
        <begin position="280"/>
        <end position="297"/>
    </location>
</feature>
<dbReference type="SUPFAM" id="SSF103473">
    <property type="entry name" value="MFS general substrate transporter"/>
    <property type="match status" value="1"/>
</dbReference>
<evidence type="ECO:0000259" key="7">
    <source>
        <dbReference type="PROSITE" id="PS50850"/>
    </source>
</evidence>
<dbReference type="AlphaFoldDB" id="A0AAE1G4V2"/>
<keyword evidence="3 6" id="KW-0812">Transmembrane</keyword>
<keyword evidence="9" id="KW-1185">Reference proteome</keyword>
<evidence type="ECO:0000256" key="3">
    <source>
        <dbReference type="ARBA" id="ARBA00022692"/>
    </source>
</evidence>
<feature type="transmembrane region" description="Helical" evidence="6">
    <location>
        <begin position="489"/>
        <end position="512"/>
    </location>
</feature>
<keyword evidence="4 6" id="KW-1133">Transmembrane helix</keyword>
<feature type="transmembrane region" description="Helical" evidence="6">
    <location>
        <begin position="354"/>
        <end position="379"/>
    </location>
</feature>
<dbReference type="GO" id="GO:0022857">
    <property type="term" value="F:transmembrane transporter activity"/>
    <property type="evidence" value="ECO:0007669"/>
    <property type="project" value="InterPro"/>
</dbReference>
<evidence type="ECO:0000313" key="8">
    <source>
        <dbReference type="EMBL" id="KAK3885350.1"/>
    </source>
</evidence>
<comment type="caution">
    <text evidence="8">The sequence shown here is derived from an EMBL/GenBank/DDBJ whole genome shotgun (WGS) entry which is preliminary data.</text>
</comment>
<evidence type="ECO:0000256" key="5">
    <source>
        <dbReference type="ARBA" id="ARBA00023136"/>
    </source>
</evidence>
<keyword evidence="5 6" id="KW-0472">Membrane</keyword>
<feature type="transmembrane region" description="Helical" evidence="6">
    <location>
        <begin position="457"/>
        <end position="477"/>
    </location>
</feature>
<protein>
    <recommendedName>
        <fullName evidence="7">Major facilitator superfamily (MFS) profile domain-containing protein</fullName>
    </recommendedName>
</protein>
<evidence type="ECO:0000313" key="9">
    <source>
        <dbReference type="Proteomes" id="UP001286313"/>
    </source>
</evidence>
<feature type="transmembrane region" description="Helical" evidence="6">
    <location>
        <begin position="45"/>
        <end position="65"/>
    </location>
</feature>
<dbReference type="GO" id="GO:0016020">
    <property type="term" value="C:membrane"/>
    <property type="evidence" value="ECO:0007669"/>
    <property type="project" value="UniProtKB-SubCell"/>
</dbReference>
<dbReference type="InterPro" id="IPR051717">
    <property type="entry name" value="MFS_MFSD6"/>
</dbReference>